<name>A0A3B0V468_9ZZZZ</name>
<dbReference type="InterPro" id="IPR011659">
    <property type="entry name" value="WD40"/>
</dbReference>
<dbReference type="PANTHER" id="PTHR36842">
    <property type="entry name" value="PROTEIN TOLB HOMOLOG"/>
    <property type="match status" value="1"/>
</dbReference>
<feature type="region of interest" description="Disordered" evidence="2">
    <location>
        <begin position="329"/>
        <end position="362"/>
    </location>
</feature>
<dbReference type="InterPro" id="IPR011042">
    <property type="entry name" value="6-blade_b-propeller_TolB-like"/>
</dbReference>
<gene>
    <name evidence="3" type="ORF">MNBD_BACTEROID06-1496</name>
</gene>
<evidence type="ECO:0000256" key="2">
    <source>
        <dbReference type="SAM" id="MobiDB-lite"/>
    </source>
</evidence>
<dbReference type="Gene3D" id="2.120.10.30">
    <property type="entry name" value="TolB, C-terminal domain"/>
    <property type="match status" value="2"/>
</dbReference>
<feature type="non-terminal residue" evidence="3">
    <location>
        <position position="1"/>
    </location>
</feature>
<accession>A0A3B0V468</accession>
<proteinExistence type="inferred from homology"/>
<sequence>SKSYSTPDDAKSLLSLKLEEHLSSISLSPDATLLAYAINEDSKYRVFIKNIATGKVDKIITYGHRVTDQKVDHIVPLLDWQNEHTLGVVAYKKGLYYLWLYDIKTKSKIASPLRNLEKVNGISFSGNGRLAALSANRNGKTDIYLLSVRRNKIRRLTNDYFDDINPTFIPNSNTIIFSSNRSNDTLKVDEKSFKKLSTNFNIFTFNLDTTKTVLSRLTNTISYDFDPRARNEYEFFYLSNQKGITNLFRYSLADSLYLQVSDFSKNIRNYDVNFDNNTFVYVTLNGQREQIFVDSNYDFSRSSFTPLTPRQQIQQVKFLSAKRLEAAKKRNSKPLVTKKQTPEIKDSTKVEENKGTKKEEPNDTGLIDTDNYVFDKEVVKKKKKTGSFLSNYKRILHSTQVKGPFEYVPIVSADNITTSWVIDPIRGFGVLLEAQMNDMLGNHKFLSGAMISTDFKSGDIYMEYQYLKNLVDYSARYERSSWFIDEGRELRQKYAKNKIEVAASLPFTAKTRLSLKPSYTYTQFQDLYPIVLPGGLAKLERVGNSYIGMTAEFVYDNSIVFGQNMLEGTRFKLSFQHNEAITDRNRSFTNLSFDFRHYQKIYRSLVFASRVYYGSFFGKYKHNYLLGGMDNWLFKNDMAQADPWLPNPS</sequence>
<dbReference type="Pfam" id="PF07676">
    <property type="entry name" value="PD40"/>
    <property type="match status" value="1"/>
</dbReference>
<feature type="non-terminal residue" evidence="3">
    <location>
        <position position="649"/>
    </location>
</feature>
<dbReference type="EMBL" id="UOES01000160">
    <property type="protein sequence ID" value="VAW26934.1"/>
    <property type="molecule type" value="Genomic_DNA"/>
</dbReference>
<feature type="compositionally biased region" description="Basic and acidic residues" evidence="2">
    <location>
        <begin position="340"/>
        <end position="361"/>
    </location>
</feature>
<evidence type="ECO:0000313" key="3">
    <source>
        <dbReference type="EMBL" id="VAW26934.1"/>
    </source>
</evidence>
<evidence type="ECO:0000256" key="1">
    <source>
        <dbReference type="ARBA" id="ARBA00009820"/>
    </source>
</evidence>
<dbReference type="Gene3D" id="2.40.160.50">
    <property type="entry name" value="membrane protein fhac: a member of the omp85/tpsb transporter family"/>
    <property type="match status" value="1"/>
</dbReference>
<protein>
    <recommendedName>
        <fullName evidence="4">TolB protein, periplasmic protein involved in the tonb-independent uptake of group A colicins</fullName>
    </recommendedName>
</protein>
<dbReference type="AlphaFoldDB" id="A0A3B0V468"/>
<evidence type="ECO:0008006" key="4">
    <source>
        <dbReference type="Google" id="ProtNLM"/>
    </source>
</evidence>
<reference evidence="3" key="1">
    <citation type="submission" date="2018-06" db="EMBL/GenBank/DDBJ databases">
        <authorList>
            <person name="Zhirakovskaya E."/>
        </authorList>
    </citation>
    <scope>NUCLEOTIDE SEQUENCE</scope>
</reference>
<dbReference type="SUPFAM" id="SSF82171">
    <property type="entry name" value="DPP6 N-terminal domain-like"/>
    <property type="match status" value="1"/>
</dbReference>
<organism evidence="3">
    <name type="scientific">hydrothermal vent metagenome</name>
    <dbReference type="NCBI Taxonomy" id="652676"/>
    <lineage>
        <taxon>unclassified sequences</taxon>
        <taxon>metagenomes</taxon>
        <taxon>ecological metagenomes</taxon>
    </lineage>
</organism>
<comment type="similarity">
    <text evidence="1">Belongs to the TolB family.</text>
</comment>